<dbReference type="AlphaFoldDB" id="A0A1G9EVC6"/>
<evidence type="ECO:0000313" key="3">
    <source>
        <dbReference type="Proteomes" id="UP000199053"/>
    </source>
</evidence>
<dbReference type="SUPFAM" id="SSF55785">
    <property type="entry name" value="PYP-like sensor domain (PAS domain)"/>
    <property type="match status" value="1"/>
</dbReference>
<dbReference type="STRING" id="246191.SAMN05660337_1279"/>
<dbReference type="Proteomes" id="UP000199053">
    <property type="component" value="Unassembled WGS sequence"/>
</dbReference>
<dbReference type="Gene3D" id="3.30.450.20">
    <property type="entry name" value="PAS domain"/>
    <property type="match status" value="1"/>
</dbReference>
<dbReference type="InterPro" id="IPR013767">
    <property type="entry name" value="PAS_fold"/>
</dbReference>
<dbReference type="CDD" id="cd00130">
    <property type="entry name" value="PAS"/>
    <property type="match status" value="1"/>
</dbReference>
<accession>A0A1G9EVC6</accession>
<dbReference type="RefSeq" id="WP_092159394.1">
    <property type="nucleotide sequence ID" value="NZ_FNGA01000002.1"/>
</dbReference>
<dbReference type="Pfam" id="PF00989">
    <property type="entry name" value="PAS"/>
    <property type="match status" value="1"/>
</dbReference>
<feature type="domain" description="PAS" evidence="1">
    <location>
        <begin position="1"/>
        <end position="44"/>
    </location>
</feature>
<dbReference type="OrthoDB" id="513289at2"/>
<proteinExistence type="predicted"/>
<dbReference type="InterPro" id="IPR035965">
    <property type="entry name" value="PAS-like_dom_sf"/>
</dbReference>
<evidence type="ECO:0000313" key="2">
    <source>
        <dbReference type="EMBL" id="SDK80031.1"/>
    </source>
</evidence>
<dbReference type="InterPro" id="IPR000014">
    <property type="entry name" value="PAS"/>
</dbReference>
<dbReference type="GO" id="GO:0006355">
    <property type="term" value="P:regulation of DNA-templated transcription"/>
    <property type="evidence" value="ECO:0007669"/>
    <property type="project" value="InterPro"/>
</dbReference>
<gene>
    <name evidence="2" type="ORF">SAMN05660337_1279</name>
</gene>
<dbReference type="NCBIfam" id="TIGR00229">
    <property type="entry name" value="sensory_box"/>
    <property type="match status" value="1"/>
</dbReference>
<evidence type="ECO:0000259" key="1">
    <source>
        <dbReference type="PROSITE" id="PS50112"/>
    </source>
</evidence>
<name>A0A1G9EVC6_9BACT</name>
<keyword evidence="3" id="KW-1185">Reference proteome</keyword>
<reference evidence="3" key="1">
    <citation type="submission" date="2016-10" db="EMBL/GenBank/DDBJ databases">
        <authorList>
            <person name="Varghese N."/>
            <person name="Submissions S."/>
        </authorList>
    </citation>
    <scope>NUCLEOTIDE SEQUENCE [LARGE SCALE GENOMIC DNA]</scope>
    <source>
        <strain evidence="3">DSM 16995</strain>
    </source>
</reference>
<dbReference type="SMART" id="SM00091">
    <property type="entry name" value="PAS"/>
    <property type="match status" value="1"/>
</dbReference>
<protein>
    <submittedName>
        <fullName evidence="2">PAS domain S-box-containing protein</fullName>
    </submittedName>
</protein>
<organism evidence="2 3">
    <name type="scientific">Maridesulfovibrio ferrireducens</name>
    <dbReference type="NCBI Taxonomy" id="246191"/>
    <lineage>
        <taxon>Bacteria</taxon>
        <taxon>Pseudomonadati</taxon>
        <taxon>Thermodesulfobacteriota</taxon>
        <taxon>Desulfovibrionia</taxon>
        <taxon>Desulfovibrionales</taxon>
        <taxon>Desulfovibrionaceae</taxon>
        <taxon>Maridesulfovibrio</taxon>
    </lineage>
</organism>
<dbReference type="EMBL" id="FNGA01000002">
    <property type="protein sequence ID" value="SDK80031.1"/>
    <property type="molecule type" value="Genomic_DNA"/>
</dbReference>
<dbReference type="PROSITE" id="PS50112">
    <property type="entry name" value="PAS"/>
    <property type="match status" value="1"/>
</dbReference>
<sequence>MKIKELLENKAKPVIVADINGIITSINESFTREFGWTENELKGKPLTAIIPKPLRDAHQLGFSAYLSTGKASILGQHLDLEIAKSDGTVESAKHFIISEIVNEKHSFAATIEPRNKE</sequence>